<organism evidence="2 3">
    <name type="scientific">Corynebacterium matruchotii</name>
    <dbReference type="NCBI Taxonomy" id="43768"/>
    <lineage>
        <taxon>Bacteria</taxon>
        <taxon>Bacillati</taxon>
        <taxon>Actinomycetota</taxon>
        <taxon>Actinomycetes</taxon>
        <taxon>Mycobacteriales</taxon>
        <taxon>Corynebacteriaceae</taxon>
        <taxon>Corynebacterium</taxon>
    </lineage>
</organism>
<dbReference type="PANTHER" id="PTHR35908">
    <property type="entry name" value="HYPOTHETICAL FUSION PROTEIN"/>
    <property type="match status" value="1"/>
</dbReference>
<gene>
    <name evidence="2" type="ORF">NCTC10254_00162</name>
</gene>
<evidence type="ECO:0000313" key="3">
    <source>
        <dbReference type="Proteomes" id="UP000249886"/>
    </source>
</evidence>
<dbReference type="GeneID" id="84573371"/>
<proteinExistence type="predicted"/>
<comment type="caution">
    <text evidence="2">The sequence shown here is derived from an EMBL/GenBank/DDBJ whole genome shotgun (WGS) entry which is preliminary data.</text>
</comment>
<reference evidence="2 3" key="1">
    <citation type="submission" date="2018-06" db="EMBL/GenBank/DDBJ databases">
        <authorList>
            <consortium name="Pathogen Informatics"/>
            <person name="Doyle S."/>
        </authorList>
    </citation>
    <scope>NUCLEOTIDE SEQUENCE [LARGE SCALE GENOMIC DNA]</scope>
    <source>
        <strain evidence="2 3">NCTC10254</strain>
    </source>
</reference>
<dbReference type="RefSeq" id="WP_005520213.1">
    <property type="nucleotide sequence ID" value="NZ_CAJPQJ010000016.1"/>
</dbReference>
<dbReference type="CDD" id="cd06587">
    <property type="entry name" value="VOC"/>
    <property type="match status" value="1"/>
</dbReference>
<dbReference type="PANTHER" id="PTHR35908:SF1">
    <property type="entry name" value="CONSERVED PROTEIN"/>
    <property type="match status" value="1"/>
</dbReference>
<dbReference type="AlphaFoldDB" id="A0A6H9XPB4"/>
<dbReference type="EMBL" id="UARK01000001">
    <property type="protein sequence ID" value="SPW23801.1"/>
    <property type="molecule type" value="Genomic_DNA"/>
</dbReference>
<name>A0A6H9XPB4_9CORY</name>
<dbReference type="Gene3D" id="3.10.180.10">
    <property type="entry name" value="2,3-Dihydroxybiphenyl 1,2-Dioxygenase, domain 1"/>
    <property type="match status" value="1"/>
</dbReference>
<evidence type="ECO:0000313" key="2">
    <source>
        <dbReference type="EMBL" id="SPW23801.1"/>
    </source>
</evidence>
<dbReference type="InterPro" id="IPR041581">
    <property type="entry name" value="Glyoxalase_6"/>
</dbReference>
<dbReference type="Pfam" id="PF18029">
    <property type="entry name" value="Glyoxalase_6"/>
    <property type="match status" value="1"/>
</dbReference>
<dbReference type="InterPro" id="IPR029068">
    <property type="entry name" value="Glyas_Bleomycin-R_OHBP_Dase"/>
</dbReference>
<evidence type="ECO:0000259" key="1">
    <source>
        <dbReference type="Pfam" id="PF18029"/>
    </source>
</evidence>
<accession>A0A6H9XPB4</accession>
<feature type="domain" description="Glyoxalase-like" evidence="1">
    <location>
        <begin position="9"/>
        <end position="113"/>
    </location>
</feature>
<dbReference type="SUPFAM" id="SSF54593">
    <property type="entry name" value="Glyoxalase/Bleomycin resistance protein/Dihydroxybiphenyl dioxygenase"/>
    <property type="match status" value="1"/>
</dbReference>
<dbReference type="Proteomes" id="UP000249886">
    <property type="component" value="Unassembled WGS sequence"/>
</dbReference>
<sequence>MSIVLKPEMITVDCANPRKLAQFWAKATDSAVLHDYDGSFVILDSTPRLGFQLVPDLTPGKNSIHVDFIAENREIAVADLEALGATVQSVQSLPDSEFMWTVMKDPEGNVFCVSDQEH</sequence>
<protein>
    <submittedName>
        <fullName evidence="2">Glyoxalase-like domain</fullName>
    </submittedName>
</protein>